<keyword evidence="2" id="KW-0472">Membrane</keyword>
<evidence type="ECO:0000313" key="4">
    <source>
        <dbReference type="Proteomes" id="UP001143545"/>
    </source>
</evidence>
<sequence length="97" mass="11296">MSSAGHILDAINRMKNNRKQRDKNKFKGNDFPTMYSDSSKKQQLHFKELSGKALEVEKMKVRSKMMLQKRKMLKTVVIFVCIGIVVFALFLKFVNII</sequence>
<gene>
    <name evidence="3" type="ORF">NBRC110019_16160</name>
</gene>
<evidence type="ECO:0000256" key="1">
    <source>
        <dbReference type="SAM" id="MobiDB-lite"/>
    </source>
</evidence>
<dbReference type="Proteomes" id="UP001143545">
    <property type="component" value="Unassembled WGS sequence"/>
</dbReference>
<keyword evidence="4" id="KW-1185">Reference proteome</keyword>
<dbReference type="AlphaFoldDB" id="A0A9W6B4H0"/>
<organism evidence="3 4">
    <name type="scientific">Neptunitalea chrysea</name>
    <dbReference type="NCBI Taxonomy" id="1647581"/>
    <lineage>
        <taxon>Bacteria</taxon>
        <taxon>Pseudomonadati</taxon>
        <taxon>Bacteroidota</taxon>
        <taxon>Flavobacteriia</taxon>
        <taxon>Flavobacteriales</taxon>
        <taxon>Flavobacteriaceae</taxon>
        <taxon>Neptunitalea</taxon>
    </lineage>
</organism>
<dbReference type="RefSeq" id="WP_281753936.1">
    <property type="nucleotide sequence ID" value="NZ_BRVP01000009.1"/>
</dbReference>
<evidence type="ECO:0000313" key="3">
    <source>
        <dbReference type="EMBL" id="GLB52576.1"/>
    </source>
</evidence>
<keyword evidence="2" id="KW-1133">Transmembrane helix</keyword>
<evidence type="ECO:0008006" key="5">
    <source>
        <dbReference type="Google" id="ProtNLM"/>
    </source>
</evidence>
<name>A0A9W6B4H0_9FLAO</name>
<protein>
    <recommendedName>
        <fullName evidence="5">Transmembrane protein</fullName>
    </recommendedName>
</protein>
<reference evidence="3" key="1">
    <citation type="submission" date="2022-07" db="EMBL/GenBank/DDBJ databases">
        <title>Taxonomy of Novel Oxalotrophic and Methylotrophic Bacteria.</title>
        <authorList>
            <person name="Sahin N."/>
            <person name="Tani A."/>
        </authorList>
    </citation>
    <scope>NUCLEOTIDE SEQUENCE</scope>
    <source>
        <strain evidence="3">AM327</strain>
    </source>
</reference>
<accession>A0A9W6B4H0</accession>
<dbReference type="EMBL" id="BRVP01000009">
    <property type="protein sequence ID" value="GLB52576.1"/>
    <property type="molecule type" value="Genomic_DNA"/>
</dbReference>
<keyword evidence="2" id="KW-0812">Transmembrane</keyword>
<comment type="caution">
    <text evidence="3">The sequence shown here is derived from an EMBL/GenBank/DDBJ whole genome shotgun (WGS) entry which is preliminary data.</text>
</comment>
<feature type="region of interest" description="Disordered" evidence="1">
    <location>
        <begin position="12"/>
        <end position="38"/>
    </location>
</feature>
<evidence type="ECO:0000256" key="2">
    <source>
        <dbReference type="SAM" id="Phobius"/>
    </source>
</evidence>
<proteinExistence type="predicted"/>
<feature type="transmembrane region" description="Helical" evidence="2">
    <location>
        <begin position="72"/>
        <end position="94"/>
    </location>
</feature>